<comment type="similarity">
    <text evidence="3 15">Belongs to the cytidine and deoxycytidylate deaminase family.</text>
</comment>
<evidence type="ECO:0000256" key="4">
    <source>
        <dbReference type="ARBA" id="ARBA00012783"/>
    </source>
</evidence>
<dbReference type="EMBL" id="DTMF01000235">
    <property type="protein sequence ID" value="HGF34633.1"/>
    <property type="molecule type" value="Genomic_DNA"/>
</dbReference>
<evidence type="ECO:0000259" key="16">
    <source>
        <dbReference type="PROSITE" id="PS51747"/>
    </source>
</evidence>
<dbReference type="NCBIfam" id="NF004064">
    <property type="entry name" value="PRK05578.1"/>
    <property type="match status" value="1"/>
</dbReference>
<dbReference type="PROSITE" id="PS51747">
    <property type="entry name" value="CYT_DCMP_DEAMINASES_2"/>
    <property type="match status" value="1"/>
</dbReference>
<dbReference type="NCBIfam" id="TIGR01354">
    <property type="entry name" value="cyt_deam_tetra"/>
    <property type="match status" value="1"/>
</dbReference>
<sequence>MQLTAKTRQKLCHAATEAMTRAYAPYSRIQVGAAVLTETGQVFSGGNVENASYGLTLCAERVAIAAAVAVEGPQMRLRAIAVASNRPGPFAPCGACRQVVFEFGPEALVIFPGEAGFLEIPVTDLLPYAFRIQK</sequence>
<evidence type="ECO:0000256" key="8">
    <source>
        <dbReference type="ARBA" id="ARBA00022833"/>
    </source>
</evidence>
<comment type="catalytic activity">
    <reaction evidence="10 15">
        <text>2'-deoxycytidine + H2O + H(+) = 2'-deoxyuridine + NH4(+)</text>
        <dbReference type="Rhea" id="RHEA:13433"/>
        <dbReference type="ChEBI" id="CHEBI:15377"/>
        <dbReference type="ChEBI" id="CHEBI:15378"/>
        <dbReference type="ChEBI" id="CHEBI:15698"/>
        <dbReference type="ChEBI" id="CHEBI:16450"/>
        <dbReference type="ChEBI" id="CHEBI:28938"/>
        <dbReference type="EC" id="3.5.4.5"/>
    </reaction>
</comment>
<feature type="binding site" evidence="14">
    <location>
        <position position="58"/>
    </location>
    <ligand>
        <name>Zn(2+)</name>
        <dbReference type="ChEBI" id="CHEBI:29105"/>
        <note>catalytic</note>
    </ligand>
</feature>
<evidence type="ECO:0000256" key="12">
    <source>
        <dbReference type="PIRSR" id="PIRSR606262-1"/>
    </source>
</evidence>
<feature type="binding site" evidence="14">
    <location>
        <position position="96"/>
    </location>
    <ligand>
        <name>Zn(2+)</name>
        <dbReference type="ChEBI" id="CHEBI:29105"/>
        <note>catalytic</note>
    </ligand>
</feature>
<dbReference type="PANTHER" id="PTHR11644">
    <property type="entry name" value="CYTIDINE DEAMINASE"/>
    <property type="match status" value="1"/>
</dbReference>
<dbReference type="InterPro" id="IPR050202">
    <property type="entry name" value="Cyt/Deoxycyt_deaminase"/>
</dbReference>
<dbReference type="GO" id="GO:0004126">
    <property type="term" value="F:cytidine deaminase activity"/>
    <property type="evidence" value="ECO:0007669"/>
    <property type="project" value="UniProtKB-UniRule"/>
</dbReference>
<dbReference type="Gene3D" id="3.40.140.10">
    <property type="entry name" value="Cytidine Deaminase, domain 2"/>
    <property type="match status" value="1"/>
</dbReference>
<dbReference type="EC" id="3.5.4.5" evidence="4 15"/>
<dbReference type="InterPro" id="IPR016193">
    <property type="entry name" value="Cytidine_deaminase-like"/>
</dbReference>
<gene>
    <name evidence="17" type="ORF">ENW96_09640</name>
</gene>
<evidence type="ECO:0000256" key="1">
    <source>
        <dbReference type="ARBA" id="ARBA00001947"/>
    </source>
</evidence>
<evidence type="ECO:0000256" key="5">
    <source>
        <dbReference type="ARBA" id="ARBA00018266"/>
    </source>
</evidence>
<feature type="binding site" evidence="14">
    <location>
        <position position="93"/>
    </location>
    <ligand>
        <name>Zn(2+)</name>
        <dbReference type="ChEBI" id="CHEBI:29105"/>
        <note>catalytic</note>
    </ligand>
</feature>
<comment type="cofactor">
    <cofactor evidence="1 14 15">
        <name>Zn(2+)</name>
        <dbReference type="ChEBI" id="CHEBI:29105"/>
    </cofactor>
</comment>
<dbReference type="GO" id="GO:0055086">
    <property type="term" value="P:nucleobase-containing small molecule metabolic process"/>
    <property type="evidence" value="ECO:0007669"/>
    <property type="project" value="UniProtKB-ARBA"/>
</dbReference>
<dbReference type="PROSITE" id="PS00903">
    <property type="entry name" value="CYT_DCMP_DEAMINASES_1"/>
    <property type="match status" value="1"/>
</dbReference>
<evidence type="ECO:0000256" key="13">
    <source>
        <dbReference type="PIRSR" id="PIRSR606262-2"/>
    </source>
</evidence>
<feature type="domain" description="CMP/dCMP-type deaminase" evidence="16">
    <location>
        <begin position="6"/>
        <end position="133"/>
    </location>
</feature>
<comment type="caution">
    <text evidence="17">The sequence shown here is derived from an EMBL/GenBank/DDBJ whole genome shotgun (WGS) entry which is preliminary data.</text>
</comment>
<feature type="binding site" evidence="13">
    <location>
        <begin position="47"/>
        <end position="53"/>
    </location>
    <ligand>
        <name>substrate</name>
    </ligand>
</feature>
<feature type="active site" description="Proton donor" evidence="12">
    <location>
        <position position="60"/>
    </location>
</feature>
<evidence type="ECO:0000256" key="10">
    <source>
        <dbReference type="ARBA" id="ARBA00049252"/>
    </source>
</evidence>
<comment type="function">
    <text evidence="2 15">This enzyme scavenges exogenous and endogenous cytidine and 2'-deoxycytidine for UMP synthesis.</text>
</comment>
<evidence type="ECO:0000256" key="14">
    <source>
        <dbReference type="PIRSR" id="PIRSR606262-3"/>
    </source>
</evidence>
<evidence type="ECO:0000256" key="9">
    <source>
        <dbReference type="ARBA" id="ARBA00032005"/>
    </source>
</evidence>
<dbReference type="GO" id="GO:0042802">
    <property type="term" value="F:identical protein binding"/>
    <property type="evidence" value="ECO:0007669"/>
    <property type="project" value="UniProtKB-ARBA"/>
</dbReference>
<dbReference type="GO" id="GO:0072527">
    <property type="term" value="P:pyrimidine-containing compound metabolic process"/>
    <property type="evidence" value="ECO:0007669"/>
    <property type="project" value="UniProtKB-ARBA"/>
</dbReference>
<dbReference type="InterPro" id="IPR016192">
    <property type="entry name" value="APOBEC/CMP_deaminase_Zn-bd"/>
</dbReference>
<protein>
    <recommendedName>
        <fullName evidence="5 15">Cytidine deaminase</fullName>
        <ecNumber evidence="4 15">3.5.4.5</ecNumber>
    </recommendedName>
    <alternativeName>
        <fullName evidence="9 15">Cytidine aminohydrolase</fullName>
    </alternativeName>
</protein>
<evidence type="ECO:0000256" key="3">
    <source>
        <dbReference type="ARBA" id="ARBA00006576"/>
    </source>
</evidence>
<dbReference type="Pfam" id="PF00383">
    <property type="entry name" value="dCMP_cyt_deam_1"/>
    <property type="match status" value="1"/>
</dbReference>
<dbReference type="InterPro" id="IPR006262">
    <property type="entry name" value="Cyt_deam_tetra"/>
</dbReference>
<dbReference type="SUPFAM" id="SSF53927">
    <property type="entry name" value="Cytidine deaminase-like"/>
    <property type="match status" value="1"/>
</dbReference>
<proteinExistence type="inferred from homology"/>
<evidence type="ECO:0000256" key="11">
    <source>
        <dbReference type="ARBA" id="ARBA00049558"/>
    </source>
</evidence>
<organism evidence="17">
    <name type="scientific">Desulfobacca acetoxidans</name>
    <dbReference type="NCBI Taxonomy" id="60893"/>
    <lineage>
        <taxon>Bacteria</taxon>
        <taxon>Pseudomonadati</taxon>
        <taxon>Thermodesulfobacteriota</taxon>
        <taxon>Desulfobaccia</taxon>
        <taxon>Desulfobaccales</taxon>
        <taxon>Desulfobaccaceae</taxon>
        <taxon>Desulfobacca</taxon>
    </lineage>
</organism>
<dbReference type="AlphaFoldDB" id="A0A7C3ZB85"/>
<evidence type="ECO:0000256" key="15">
    <source>
        <dbReference type="RuleBase" id="RU364006"/>
    </source>
</evidence>
<accession>A0A7C3ZB85</accession>
<dbReference type="GO" id="GO:0008270">
    <property type="term" value="F:zinc ion binding"/>
    <property type="evidence" value="ECO:0007669"/>
    <property type="project" value="UniProtKB-UniRule"/>
</dbReference>
<name>A0A7C3ZB85_9BACT</name>
<evidence type="ECO:0000256" key="2">
    <source>
        <dbReference type="ARBA" id="ARBA00003949"/>
    </source>
</evidence>
<keyword evidence="7 15" id="KW-0378">Hydrolase</keyword>
<dbReference type="PANTHER" id="PTHR11644:SF2">
    <property type="entry name" value="CYTIDINE DEAMINASE"/>
    <property type="match status" value="1"/>
</dbReference>
<dbReference type="CDD" id="cd01283">
    <property type="entry name" value="cytidine_deaminase"/>
    <property type="match status" value="1"/>
</dbReference>
<dbReference type="GO" id="GO:0005829">
    <property type="term" value="C:cytosol"/>
    <property type="evidence" value="ECO:0007669"/>
    <property type="project" value="TreeGrafter"/>
</dbReference>
<comment type="catalytic activity">
    <reaction evidence="11 15">
        <text>cytidine + H2O + H(+) = uridine + NH4(+)</text>
        <dbReference type="Rhea" id="RHEA:16069"/>
        <dbReference type="ChEBI" id="CHEBI:15377"/>
        <dbReference type="ChEBI" id="CHEBI:15378"/>
        <dbReference type="ChEBI" id="CHEBI:16704"/>
        <dbReference type="ChEBI" id="CHEBI:17562"/>
        <dbReference type="ChEBI" id="CHEBI:28938"/>
        <dbReference type="EC" id="3.5.4.5"/>
    </reaction>
</comment>
<dbReference type="FunFam" id="3.40.140.10:FF:000008">
    <property type="entry name" value="Cytidine deaminase"/>
    <property type="match status" value="1"/>
</dbReference>
<reference evidence="17" key="1">
    <citation type="journal article" date="2020" name="mSystems">
        <title>Genome- and Community-Level Interaction Insights into Carbon Utilization and Element Cycling Functions of Hydrothermarchaeota in Hydrothermal Sediment.</title>
        <authorList>
            <person name="Zhou Z."/>
            <person name="Liu Y."/>
            <person name="Xu W."/>
            <person name="Pan J."/>
            <person name="Luo Z.H."/>
            <person name="Li M."/>
        </authorList>
    </citation>
    <scope>NUCLEOTIDE SEQUENCE [LARGE SCALE GENOMIC DNA]</scope>
    <source>
        <strain evidence="17">SpSt-897</strain>
    </source>
</reference>
<keyword evidence="6 14" id="KW-0479">Metal-binding</keyword>
<evidence type="ECO:0000256" key="7">
    <source>
        <dbReference type="ARBA" id="ARBA00022801"/>
    </source>
</evidence>
<evidence type="ECO:0000313" key="17">
    <source>
        <dbReference type="EMBL" id="HGF34633.1"/>
    </source>
</evidence>
<dbReference type="InterPro" id="IPR002125">
    <property type="entry name" value="CMP_dCMP_dom"/>
</dbReference>
<keyword evidence="8 14" id="KW-0862">Zinc</keyword>
<evidence type="ECO:0000256" key="6">
    <source>
        <dbReference type="ARBA" id="ARBA00022723"/>
    </source>
</evidence>